<dbReference type="EMBL" id="BAAFSV010000005">
    <property type="protein sequence ID" value="GAB1319592.1"/>
    <property type="molecule type" value="Genomic_DNA"/>
</dbReference>
<feature type="region of interest" description="Disordered" evidence="8">
    <location>
        <begin position="204"/>
        <end position="223"/>
    </location>
</feature>
<evidence type="ECO:0000256" key="6">
    <source>
        <dbReference type="ARBA" id="ARBA00022786"/>
    </source>
</evidence>
<evidence type="ECO:0000256" key="2">
    <source>
        <dbReference type="ARBA" id="ARBA00022679"/>
    </source>
</evidence>
<dbReference type="Pfam" id="PF26200">
    <property type="entry name" value="Rcat_RNF216"/>
    <property type="match status" value="1"/>
</dbReference>
<dbReference type="Gene3D" id="1.20.120.1750">
    <property type="match status" value="1"/>
</dbReference>
<comment type="caution">
    <text evidence="10">The sequence shown here is derived from an EMBL/GenBank/DDBJ whole genome shotgun (WGS) entry which is preliminary data.</text>
</comment>
<organism evidence="10 11">
    <name type="scientific">Madurella fahalii</name>
    <dbReference type="NCBI Taxonomy" id="1157608"/>
    <lineage>
        <taxon>Eukaryota</taxon>
        <taxon>Fungi</taxon>
        <taxon>Dikarya</taxon>
        <taxon>Ascomycota</taxon>
        <taxon>Pezizomycotina</taxon>
        <taxon>Sordariomycetes</taxon>
        <taxon>Sordariomycetidae</taxon>
        <taxon>Sordariales</taxon>
        <taxon>Sordariales incertae sedis</taxon>
        <taxon>Madurella</taxon>
    </lineage>
</organism>
<feature type="region of interest" description="Disordered" evidence="8">
    <location>
        <begin position="38"/>
        <end position="59"/>
    </location>
</feature>
<dbReference type="InterPro" id="IPR044066">
    <property type="entry name" value="TRIAD_supradom"/>
</dbReference>
<dbReference type="PROSITE" id="PS51873">
    <property type="entry name" value="TRIAD"/>
    <property type="match status" value="1"/>
</dbReference>
<evidence type="ECO:0000256" key="4">
    <source>
        <dbReference type="ARBA" id="ARBA00022737"/>
    </source>
</evidence>
<dbReference type="RefSeq" id="XP_070921322.1">
    <property type="nucleotide sequence ID" value="XM_071065221.1"/>
</dbReference>
<evidence type="ECO:0000256" key="1">
    <source>
        <dbReference type="ARBA" id="ARBA00004906"/>
    </source>
</evidence>
<evidence type="ECO:0000259" key="9">
    <source>
        <dbReference type="PROSITE" id="PS51873"/>
    </source>
</evidence>
<dbReference type="PANTHER" id="PTHR22770:SF47">
    <property type="entry name" value="E3 UBIQUITIN-PROTEIN LIGASE RNF216"/>
    <property type="match status" value="1"/>
</dbReference>
<sequence length="799" mass="89463">MEDNNEFMSHLGGPASPALNFLVDAGFDHFDLPPALGDESGWLPAVTRSENPRNSEEDEQAECREYALGCFPDICPEYLNKVAAERQWVAADLIDYLLDEQENGRSYPKRCRPLKRKLPEPDEDEADEARKKFVAEDPRRAGKGHHYFKRYTKAAKSLLKCSFPQFYVLDIERLLKENHYRVYPTYVALDKACSSSDPKFRFKSKRANAKSSRPDPAEPVGDDEAENDAWKAFCAARDFCQSVAAKEKAEAENWQRAKDEGTLLDCGCCYSEFPLNTMVHCNSDVAHWFCRNCARRLAEDAVGYQKYQLVCMSTDGCEGSFAKDQRDLFLTDSLVAALDKIEQETVLRMAAIENLETCPFCSYAAEYPPVEENKEFRCENSECGMVSCRRCRQETHIPKTCEEHARESGHSARRLIEEAMSAALIRTCNKCGTPFIKENGCNKMTCTRAGCKNVQCYVCSKSCDYSHFDDTSRGGKKGNCPLFDSVEQRHEAEVRAAEEKARKQVAEKNPDVDVELLKINFSELVKKDDERRKTANPGPAPRAHPGVHRPGFRRRALVERVQIPDLDWQAEGERLRALHDARLNQPAPPPQQAPPAQPAQAEPVKQALAPLMAWFPEGLLPALPDIDLPARFKEAIGAQWVPLQPQHEQRQRLRMQAEQQRYIRVQQQRHLQAEQHVGPPLPPGPAVAVCGPPGAGLVANPEQHHPLVRFHPVFRDYPMQALNPQIPRANQVQPPAVGFHGAVDELPPIPEPSSINGLPRYHSANMPPAEALMQVPNPGAAMAGPASSLQNPRPAGGLE</sequence>
<keyword evidence="4" id="KW-0677">Repeat</keyword>
<keyword evidence="11" id="KW-1185">Reference proteome</keyword>
<dbReference type="CDD" id="cd20353">
    <property type="entry name" value="Rcat_RBR_RNF216"/>
    <property type="match status" value="1"/>
</dbReference>
<keyword evidence="5" id="KW-0863">Zinc-finger</keyword>
<evidence type="ECO:0000256" key="7">
    <source>
        <dbReference type="ARBA" id="ARBA00022833"/>
    </source>
</evidence>
<evidence type="ECO:0000313" key="10">
    <source>
        <dbReference type="EMBL" id="GAB1319592.1"/>
    </source>
</evidence>
<feature type="region of interest" description="Disordered" evidence="8">
    <location>
        <begin position="583"/>
        <end position="603"/>
    </location>
</feature>
<protein>
    <submittedName>
        <fullName evidence="10">Ring finger</fullName>
    </submittedName>
</protein>
<reference evidence="10 11" key="1">
    <citation type="submission" date="2024-09" db="EMBL/GenBank/DDBJ databases">
        <title>Itraconazole resistance in Madurella fahalii resulting from another homologue of gene encoding cytochrome P450 14-alpha sterol demethylase (CYP51).</title>
        <authorList>
            <person name="Yoshioka I."/>
            <person name="Fahal A.H."/>
            <person name="Kaneko S."/>
            <person name="Yaguchi T."/>
        </authorList>
    </citation>
    <scope>NUCLEOTIDE SEQUENCE [LARGE SCALE GENOMIC DNA]</scope>
    <source>
        <strain evidence="10 11">IFM 68171</strain>
    </source>
</reference>
<accession>A0ABQ0GPC7</accession>
<dbReference type="Pfam" id="PF26191">
    <property type="entry name" value="RING-HC_RBR_RNF216"/>
    <property type="match status" value="1"/>
</dbReference>
<feature type="compositionally biased region" description="Basic and acidic residues" evidence="8">
    <location>
        <begin position="50"/>
        <end position="59"/>
    </location>
</feature>
<gene>
    <name evidence="10" type="ORF">MFIFM68171_09802</name>
</gene>
<feature type="compositionally biased region" description="Pro residues" evidence="8">
    <location>
        <begin position="586"/>
        <end position="597"/>
    </location>
</feature>
<feature type="domain" description="RING-type" evidence="9">
    <location>
        <begin position="262"/>
        <end position="484"/>
    </location>
</feature>
<evidence type="ECO:0000256" key="3">
    <source>
        <dbReference type="ARBA" id="ARBA00022723"/>
    </source>
</evidence>
<dbReference type="SUPFAM" id="SSF57850">
    <property type="entry name" value="RING/U-box"/>
    <property type="match status" value="2"/>
</dbReference>
<evidence type="ECO:0000256" key="5">
    <source>
        <dbReference type="ARBA" id="ARBA00022771"/>
    </source>
</evidence>
<dbReference type="CDD" id="cd20339">
    <property type="entry name" value="BRcat_RBR_RNF216"/>
    <property type="match status" value="1"/>
</dbReference>
<keyword evidence="7" id="KW-0862">Zinc</keyword>
<dbReference type="InterPro" id="IPR047545">
    <property type="entry name" value="BRcat_RBR_RNF216"/>
</dbReference>
<keyword evidence="6" id="KW-0833">Ubl conjugation pathway</keyword>
<evidence type="ECO:0000313" key="11">
    <source>
        <dbReference type="Proteomes" id="UP001628179"/>
    </source>
</evidence>
<dbReference type="PANTHER" id="PTHR22770">
    <property type="entry name" value="UBIQUITIN CONJUGATING ENZYME 7 INTERACTING PROTEIN-RELATED"/>
    <property type="match status" value="1"/>
</dbReference>
<comment type="pathway">
    <text evidence="1">Protein modification; protein ubiquitination.</text>
</comment>
<name>A0ABQ0GPC7_9PEZI</name>
<dbReference type="InterPro" id="IPR047544">
    <property type="entry name" value="RING-HC_RBR_RNF216"/>
</dbReference>
<dbReference type="InterPro" id="IPR051628">
    <property type="entry name" value="LUBAC_E3_Ligases"/>
</dbReference>
<feature type="region of interest" description="Disordered" evidence="8">
    <location>
        <begin position="770"/>
        <end position="799"/>
    </location>
</feature>
<dbReference type="CDD" id="cd16630">
    <property type="entry name" value="RING-HC_RBR_RNF216"/>
    <property type="match status" value="1"/>
</dbReference>
<keyword evidence="2" id="KW-0808">Transferase</keyword>
<dbReference type="Proteomes" id="UP001628179">
    <property type="component" value="Unassembled WGS sequence"/>
</dbReference>
<proteinExistence type="predicted"/>
<evidence type="ECO:0000256" key="8">
    <source>
        <dbReference type="SAM" id="MobiDB-lite"/>
    </source>
</evidence>
<dbReference type="GeneID" id="98180544"/>
<dbReference type="InterPro" id="IPR047546">
    <property type="entry name" value="Rcat_RBR_RNF216"/>
</dbReference>
<keyword evidence="3" id="KW-0479">Metal-binding</keyword>
<feature type="region of interest" description="Disordered" evidence="8">
    <location>
        <begin position="527"/>
        <end position="553"/>
    </location>
</feature>